<dbReference type="InterPro" id="IPR001841">
    <property type="entry name" value="Znf_RING"/>
</dbReference>
<dbReference type="PROSITE" id="PS50089">
    <property type="entry name" value="ZF_RING_2"/>
    <property type="match status" value="1"/>
</dbReference>
<dbReference type="AlphaFoldDB" id="A0A2J6R836"/>
<feature type="region of interest" description="Disordered" evidence="2">
    <location>
        <begin position="316"/>
        <end position="366"/>
    </location>
</feature>
<feature type="compositionally biased region" description="Polar residues" evidence="2">
    <location>
        <begin position="383"/>
        <end position="397"/>
    </location>
</feature>
<keyword evidence="1" id="KW-0862">Zinc</keyword>
<dbReference type="Gene3D" id="3.30.40.10">
    <property type="entry name" value="Zinc/RING finger domain, C3HC4 (zinc finger)"/>
    <property type="match status" value="1"/>
</dbReference>
<protein>
    <recommendedName>
        <fullName evidence="3">RING-type domain-containing protein</fullName>
    </recommendedName>
</protein>
<keyword evidence="5" id="KW-1185">Reference proteome</keyword>
<sequence length="419" mass="47523">MSCQICQGFFTEKKCPCYFPESYQCDHTLTETEEEKYIQEKKLLDTEYEFCRSQLVPLWNPESEAHWIENVIKVRDWKRNTSNPNKLDLYFYYKAAKEGQTRLFGSDALFKKQEYSTAQAVKFLDELSEKATEVETRWRKHTKTFKIHALGCDFDIKLEQIPKSAAREPVCNICREDFWDIEDVCKSKLEPIGVEDASPTFPESMEFPSKLFHSSYRPGEPRCVQAVKLPCGHTFGFSCLENWLQIETNGFHQVSCPYCGAGIARCVHAVGTRDEQIIPVDATSNGQAVETFDSEIDGNAEEELETESLPITSVPGLRSVEEEEEEESATASEWFRSRESSAPLDALEREPVNVRPSSAGSPGHAMELNDFVVDTTEIETLISAPTSQSQLGNTLRSPPNMGNYGEYRDVQEGDESDLD</sequence>
<dbReference type="InterPro" id="IPR013083">
    <property type="entry name" value="Znf_RING/FYVE/PHD"/>
</dbReference>
<dbReference type="SUPFAM" id="SSF57850">
    <property type="entry name" value="RING/U-box"/>
    <property type="match status" value="1"/>
</dbReference>
<feature type="domain" description="RING-type" evidence="3">
    <location>
        <begin position="171"/>
        <end position="259"/>
    </location>
</feature>
<evidence type="ECO:0000313" key="4">
    <source>
        <dbReference type="EMBL" id="PMD34683.1"/>
    </source>
</evidence>
<evidence type="ECO:0000256" key="1">
    <source>
        <dbReference type="PROSITE-ProRule" id="PRU00175"/>
    </source>
</evidence>
<name>A0A2J6R836_HYAVF</name>
<proteinExistence type="predicted"/>
<organism evidence="4 5">
    <name type="scientific">Hyaloscypha variabilis (strain UAMH 11265 / GT02V1 / F)</name>
    <name type="common">Meliniomyces variabilis</name>
    <dbReference type="NCBI Taxonomy" id="1149755"/>
    <lineage>
        <taxon>Eukaryota</taxon>
        <taxon>Fungi</taxon>
        <taxon>Dikarya</taxon>
        <taxon>Ascomycota</taxon>
        <taxon>Pezizomycotina</taxon>
        <taxon>Leotiomycetes</taxon>
        <taxon>Helotiales</taxon>
        <taxon>Hyaloscyphaceae</taxon>
        <taxon>Hyaloscypha</taxon>
        <taxon>Hyaloscypha variabilis</taxon>
    </lineage>
</organism>
<evidence type="ECO:0000313" key="5">
    <source>
        <dbReference type="Proteomes" id="UP000235786"/>
    </source>
</evidence>
<feature type="region of interest" description="Disordered" evidence="2">
    <location>
        <begin position="383"/>
        <end position="419"/>
    </location>
</feature>
<gene>
    <name evidence="4" type="ORF">L207DRAFT_603767</name>
</gene>
<dbReference type="EMBL" id="KZ613953">
    <property type="protein sequence ID" value="PMD34683.1"/>
    <property type="molecule type" value="Genomic_DNA"/>
</dbReference>
<accession>A0A2J6R836</accession>
<evidence type="ECO:0000259" key="3">
    <source>
        <dbReference type="PROSITE" id="PS50089"/>
    </source>
</evidence>
<dbReference type="Proteomes" id="UP000235786">
    <property type="component" value="Unassembled WGS sequence"/>
</dbReference>
<dbReference type="OrthoDB" id="8062037at2759"/>
<dbReference type="Pfam" id="PF13639">
    <property type="entry name" value="zf-RING_2"/>
    <property type="match status" value="1"/>
</dbReference>
<dbReference type="GO" id="GO:0008270">
    <property type="term" value="F:zinc ion binding"/>
    <property type="evidence" value="ECO:0007669"/>
    <property type="project" value="UniProtKB-KW"/>
</dbReference>
<keyword evidence="1" id="KW-0479">Metal-binding</keyword>
<keyword evidence="1" id="KW-0863">Zinc-finger</keyword>
<reference evidence="4 5" key="1">
    <citation type="submission" date="2016-04" db="EMBL/GenBank/DDBJ databases">
        <title>A degradative enzymes factory behind the ericoid mycorrhizal symbiosis.</title>
        <authorList>
            <consortium name="DOE Joint Genome Institute"/>
            <person name="Martino E."/>
            <person name="Morin E."/>
            <person name="Grelet G."/>
            <person name="Kuo A."/>
            <person name="Kohler A."/>
            <person name="Daghino S."/>
            <person name="Barry K."/>
            <person name="Choi C."/>
            <person name="Cichocki N."/>
            <person name="Clum A."/>
            <person name="Copeland A."/>
            <person name="Hainaut M."/>
            <person name="Haridas S."/>
            <person name="Labutti K."/>
            <person name="Lindquist E."/>
            <person name="Lipzen A."/>
            <person name="Khouja H.-R."/>
            <person name="Murat C."/>
            <person name="Ohm R."/>
            <person name="Olson A."/>
            <person name="Spatafora J."/>
            <person name="Veneault-Fourrey C."/>
            <person name="Henrissat B."/>
            <person name="Grigoriev I."/>
            <person name="Martin F."/>
            <person name="Perotto S."/>
        </authorList>
    </citation>
    <scope>NUCLEOTIDE SEQUENCE [LARGE SCALE GENOMIC DNA]</scope>
    <source>
        <strain evidence="4 5">F</strain>
    </source>
</reference>
<evidence type="ECO:0000256" key="2">
    <source>
        <dbReference type="SAM" id="MobiDB-lite"/>
    </source>
</evidence>